<dbReference type="InterPro" id="IPR006311">
    <property type="entry name" value="TAT_signal"/>
</dbReference>
<dbReference type="HOGENOM" id="CLU_056342_3_0_10"/>
<dbReference type="InterPro" id="IPR001279">
    <property type="entry name" value="Metallo-B-lactamas"/>
</dbReference>
<dbReference type="CDD" id="cd16282">
    <property type="entry name" value="metallo-hydrolase-like_MBL-fold"/>
    <property type="match status" value="1"/>
</dbReference>
<dbReference type="RefSeq" id="WP_013762877.1">
    <property type="nucleotide sequence ID" value="NC_015510.1"/>
</dbReference>
<evidence type="ECO:0000259" key="2">
    <source>
        <dbReference type="SMART" id="SM00849"/>
    </source>
</evidence>
<keyword evidence="4" id="KW-1185">Reference proteome</keyword>
<gene>
    <name evidence="3" type="ordered locus">Halhy_0402</name>
</gene>
<dbReference type="OrthoDB" id="9769598at2"/>
<dbReference type="Proteomes" id="UP000008461">
    <property type="component" value="Chromosome"/>
</dbReference>
<comment type="similarity">
    <text evidence="1">Belongs to the metallo-beta-lactamase superfamily. Class-B beta-lactamase family.</text>
</comment>
<organism evidence="3 4">
    <name type="scientific">Haliscomenobacter hydrossis (strain ATCC 27775 / DSM 1100 / LMG 10767 / O)</name>
    <dbReference type="NCBI Taxonomy" id="760192"/>
    <lineage>
        <taxon>Bacteria</taxon>
        <taxon>Pseudomonadati</taxon>
        <taxon>Bacteroidota</taxon>
        <taxon>Saprospiria</taxon>
        <taxon>Saprospirales</taxon>
        <taxon>Haliscomenobacteraceae</taxon>
        <taxon>Haliscomenobacter</taxon>
    </lineage>
</organism>
<name>F4KX85_HALH1</name>
<dbReference type="AlphaFoldDB" id="F4KX85"/>
<dbReference type="KEGG" id="hhy:Halhy_0402"/>
<dbReference type="InterPro" id="IPR050855">
    <property type="entry name" value="NDM-1-like"/>
</dbReference>
<evidence type="ECO:0000256" key="1">
    <source>
        <dbReference type="ARBA" id="ARBA00005250"/>
    </source>
</evidence>
<dbReference type="SMART" id="SM00849">
    <property type="entry name" value="Lactamase_B"/>
    <property type="match status" value="1"/>
</dbReference>
<dbReference type="Gene3D" id="3.60.15.10">
    <property type="entry name" value="Ribonuclease Z/Hydroxyacylglutathione hydrolase-like"/>
    <property type="match status" value="1"/>
</dbReference>
<protein>
    <submittedName>
        <fullName evidence="3">Beta-lactamase domain-containing protein</fullName>
    </submittedName>
</protein>
<dbReference type="eggNOG" id="COG0491">
    <property type="taxonomic scope" value="Bacteria"/>
</dbReference>
<dbReference type="SUPFAM" id="SSF56281">
    <property type="entry name" value="Metallo-hydrolase/oxidoreductase"/>
    <property type="match status" value="1"/>
</dbReference>
<evidence type="ECO:0000313" key="3">
    <source>
        <dbReference type="EMBL" id="AEE48313.1"/>
    </source>
</evidence>
<dbReference type="STRING" id="760192.Halhy_0402"/>
<dbReference type="EMBL" id="CP002691">
    <property type="protein sequence ID" value="AEE48313.1"/>
    <property type="molecule type" value="Genomic_DNA"/>
</dbReference>
<dbReference type="Pfam" id="PF00753">
    <property type="entry name" value="Lactamase_B"/>
    <property type="match status" value="1"/>
</dbReference>
<feature type="domain" description="Metallo-beta-lactamase" evidence="2">
    <location>
        <begin position="49"/>
        <end position="225"/>
    </location>
</feature>
<dbReference type="PANTHER" id="PTHR42951">
    <property type="entry name" value="METALLO-BETA-LACTAMASE DOMAIN-CONTAINING"/>
    <property type="match status" value="1"/>
</dbReference>
<dbReference type="InterPro" id="IPR036866">
    <property type="entry name" value="RibonucZ/Hydroxyglut_hydro"/>
</dbReference>
<dbReference type="GO" id="GO:0017001">
    <property type="term" value="P:antibiotic catabolic process"/>
    <property type="evidence" value="ECO:0007669"/>
    <property type="project" value="UniProtKB-ARBA"/>
</dbReference>
<reference key="2">
    <citation type="submission" date="2011-04" db="EMBL/GenBank/DDBJ databases">
        <title>Complete sequence of chromosome of Haliscomenobacter hydrossis DSM 1100.</title>
        <authorList>
            <consortium name="US DOE Joint Genome Institute (JGI-PGF)"/>
            <person name="Lucas S."/>
            <person name="Han J."/>
            <person name="Lapidus A."/>
            <person name="Bruce D."/>
            <person name="Goodwin L."/>
            <person name="Pitluck S."/>
            <person name="Peters L."/>
            <person name="Kyrpides N."/>
            <person name="Mavromatis K."/>
            <person name="Ivanova N."/>
            <person name="Ovchinnikova G."/>
            <person name="Pagani I."/>
            <person name="Daligault H."/>
            <person name="Detter J.C."/>
            <person name="Han C."/>
            <person name="Land M."/>
            <person name="Hauser L."/>
            <person name="Markowitz V."/>
            <person name="Cheng J.-F."/>
            <person name="Hugenholtz P."/>
            <person name="Woyke T."/>
            <person name="Wu D."/>
            <person name="Verbarg S."/>
            <person name="Frueling A."/>
            <person name="Brambilla E."/>
            <person name="Klenk H.-P."/>
            <person name="Eisen J.A."/>
        </authorList>
    </citation>
    <scope>NUCLEOTIDE SEQUENCE</scope>
    <source>
        <strain>DSM 1100</strain>
    </source>
</reference>
<reference evidence="3 4" key="1">
    <citation type="journal article" date="2011" name="Stand. Genomic Sci.">
        <title>Complete genome sequence of Haliscomenobacter hydrossis type strain (O).</title>
        <authorList>
            <consortium name="US DOE Joint Genome Institute (JGI-PGF)"/>
            <person name="Daligault H."/>
            <person name="Lapidus A."/>
            <person name="Zeytun A."/>
            <person name="Nolan M."/>
            <person name="Lucas S."/>
            <person name="Del Rio T.G."/>
            <person name="Tice H."/>
            <person name="Cheng J.F."/>
            <person name="Tapia R."/>
            <person name="Han C."/>
            <person name="Goodwin L."/>
            <person name="Pitluck S."/>
            <person name="Liolios K."/>
            <person name="Pagani I."/>
            <person name="Ivanova N."/>
            <person name="Huntemann M."/>
            <person name="Mavromatis K."/>
            <person name="Mikhailova N."/>
            <person name="Pati A."/>
            <person name="Chen A."/>
            <person name="Palaniappan K."/>
            <person name="Land M."/>
            <person name="Hauser L."/>
            <person name="Brambilla E.M."/>
            <person name="Rohde M."/>
            <person name="Verbarg S."/>
            <person name="Goker M."/>
            <person name="Bristow J."/>
            <person name="Eisen J.A."/>
            <person name="Markowitz V."/>
            <person name="Hugenholtz P."/>
            <person name="Kyrpides N.C."/>
            <person name="Klenk H.P."/>
            <person name="Woyke T."/>
        </authorList>
    </citation>
    <scope>NUCLEOTIDE SEQUENCE [LARGE SCALE GENOMIC DNA]</scope>
    <source>
        <strain evidence="4">ATCC 27775 / DSM 1100 / LMG 10767 / O</strain>
    </source>
</reference>
<accession>F4KX85</accession>
<evidence type="ECO:0000313" key="4">
    <source>
        <dbReference type="Proteomes" id="UP000008461"/>
    </source>
</evidence>
<dbReference type="PANTHER" id="PTHR42951:SF4">
    <property type="entry name" value="ACYL-COENZYME A THIOESTERASE MBLAC2"/>
    <property type="match status" value="1"/>
</dbReference>
<proteinExistence type="inferred from homology"/>
<sequence length="303" mass="33663">MSRRQFLQTSTFAIGASMLPTAWLSQLLAPAGEMKTLRNNVGIFTERGGTIAWMIDKEGLVVVDTQFPDTAVHLIEGIRKQNERRVDLLINTHHHGDHSGGNIAFKGIVDKVVAHKNSKANQERTAIAAKSEDKQLYPDTTYETTWSQKVGSETMSLHYFGPGHTNGDSFVHFENANVVHCGDLMFNRRFPNIDRAAGASIANWIVALGKARKTFSKDTLYVFGHGAEGLPVTGTEKDLIAMQNYLSKLLKFIKKEIKAGKTKEQILEAKYQVIPGAEEWKGQGIERSLTTAFDELMEGKSKK</sequence>
<dbReference type="PROSITE" id="PS51318">
    <property type="entry name" value="TAT"/>
    <property type="match status" value="1"/>
</dbReference>